<dbReference type="PANTHER" id="PTHR11135:SF1">
    <property type="entry name" value="PROTEIN YHCC"/>
    <property type="match status" value="1"/>
</dbReference>
<proteinExistence type="predicted"/>
<keyword evidence="4" id="KW-0479">Metal-binding</keyword>
<dbReference type="SMART" id="SM00729">
    <property type="entry name" value="Elp3"/>
    <property type="match status" value="1"/>
</dbReference>
<keyword evidence="5" id="KW-0408">Iron</keyword>
<evidence type="ECO:0000256" key="4">
    <source>
        <dbReference type="ARBA" id="ARBA00022723"/>
    </source>
</evidence>
<dbReference type="InterPro" id="IPR005911">
    <property type="entry name" value="YhcC-like"/>
</dbReference>
<dbReference type="Pfam" id="PF04055">
    <property type="entry name" value="Radical_SAM"/>
    <property type="match status" value="1"/>
</dbReference>
<dbReference type="Pfam" id="PF16199">
    <property type="entry name" value="Radical_SAM_C"/>
    <property type="match status" value="1"/>
</dbReference>
<name>A0ABS6E8K2_9FIRM</name>
<dbReference type="InterPro" id="IPR007197">
    <property type="entry name" value="rSAM"/>
</dbReference>
<accession>A0ABS6E8K2</accession>
<reference evidence="8 9" key="1">
    <citation type="submission" date="2021-06" db="EMBL/GenBank/DDBJ databases">
        <authorList>
            <person name="Sun Q."/>
            <person name="Li D."/>
        </authorList>
    </citation>
    <scope>NUCLEOTIDE SEQUENCE [LARGE SCALE GENOMIC DNA]</scope>
    <source>
        <strain evidence="8 9">MSJ-40</strain>
    </source>
</reference>
<dbReference type="SFLD" id="SFLDG01091">
    <property type="entry name" value="uncharacterized_CHP01210-like"/>
    <property type="match status" value="1"/>
</dbReference>
<protein>
    <submittedName>
        <fullName evidence="8">TIGR01212 family radical SAM protein</fullName>
    </submittedName>
</protein>
<keyword evidence="9" id="KW-1185">Reference proteome</keyword>
<dbReference type="PANTHER" id="PTHR11135">
    <property type="entry name" value="HISTONE ACETYLTRANSFERASE-RELATED"/>
    <property type="match status" value="1"/>
</dbReference>
<evidence type="ECO:0000313" key="8">
    <source>
        <dbReference type="EMBL" id="MBU5438760.1"/>
    </source>
</evidence>
<dbReference type="SFLD" id="SFLDG01086">
    <property type="entry name" value="elongater_protein-like"/>
    <property type="match status" value="1"/>
</dbReference>
<evidence type="ECO:0000259" key="7">
    <source>
        <dbReference type="PROSITE" id="PS51918"/>
    </source>
</evidence>
<evidence type="ECO:0000256" key="6">
    <source>
        <dbReference type="ARBA" id="ARBA00023014"/>
    </source>
</evidence>
<dbReference type="RefSeq" id="WP_216520112.1">
    <property type="nucleotide sequence ID" value="NZ_JAHLPM010000010.1"/>
</dbReference>
<comment type="caution">
    <text evidence="8">The sequence shown here is derived from an EMBL/GenBank/DDBJ whole genome shotgun (WGS) entry which is preliminary data.</text>
</comment>
<keyword evidence="2" id="KW-0004">4Fe-4S</keyword>
<keyword evidence="6" id="KW-0411">Iron-sulfur</keyword>
<dbReference type="NCBIfam" id="TIGR01212">
    <property type="entry name" value="TIGR01212 family radical SAM protein"/>
    <property type="match status" value="1"/>
</dbReference>
<dbReference type="Proteomes" id="UP000749471">
    <property type="component" value="Unassembled WGS sequence"/>
</dbReference>
<evidence type="ECO:0000256" key="5">
    <source>
        <dbReference type="ARBA" id="ARBA00023004"/>
    </source>
</evidence>
<dbReference type="PROSITE" id="PS51918">
    <property type="entry name" value="RADICAL_SAM"/>
    <property type="match status" value="1"/>
</dbReference>
<keyword evidence="3" id="KW-0949">S-adenosyl-L-methionine</keyword>
<dbReference type="EMBL" id="JAHLPM010000010">
    <property type="protein sequence ID" value="MBU5438760.1"/>
    <property type="molecule type" value="Genomic_DNA"/>
</dbReference>
<organism evidence="8 9">
    <name type="scientific">Tissierella simiarum</name>
    <dbReference type="NCBI Taxonomy" id="2841534"/>
    <lineage>
        <taxon>Bacteria</taxon>
        <taxon>Bacillati</taxon>
        <taxon>Bacillota</taxon>
        <taxon>Tissierellia</taxon>
        <taxon>Tissierellales</taxon>
        <taxon>Tissierellaceae</taxon>
        <taxon>Tissierella</taxon>
    </lineage>
</organism>
<comment type="cofactor">
    <cofactor evidence="1">
        <name>[4Fe-4S] cluster</name>
        <dbReference type="ChEBI" id="CHEBI:49883"/>
    </cofactor>
</comment>
<dbReference type="CDD" id="cd01335">
    <property type="entry name" value="Radical_SAM"/>
    <property type="match status" value="1"/>
</dbReference>
<evidence type="ECO:0000313" key="9">
    <source>
        <dbReference type="Proteomes" id="UP000749471"/>
    </source>
</evidence>
<sequence length="306" mass="35420">MWGDKRYHTLNYELRKIFGQKVMKLSLDGGFTCPNRDGTLGTKGCIFCGEEGSGEFAGSRCLSIKEQIEEQIKLLSRKWDTNRYIAYFQNFTNTYSTCEELRNIYFEAIEESGVVGLAIATRPDCLGEDVLDLLSELNEKTFLWIELGLQTIHEKSAKFIRRGYPLSTYDEAIEKLKKRNIRVVTHLIFGLPNESHNDILKSIRYVAKTNTWGVKFHLLYIQKGTDLYEYYLNNPFSLMDKDEYISLVIDGLELLPKEMIVHRVTGDGKKELLYEPKWSLDKLKVLSGIDNELKIRGSYQGKKYMI</sequence>
<feature type="domain" description="Radical SAM core" evidence="7">
    <location>
        <begin position="17"/>
        <end position="258"/>
    </location>
</feature>
<dbReference type="InterPro" id="IPR032432">
    <property type="entry name" value="Radical_SAM_C"/>
</dbReference>
<evidence type="ECO:0000256" key="2">
    <source>
        <dbReference type="ARBA" id="ARBA00022485"/>
    </source>
</evidence>
<gene>
    <name evidence="8" type="ORF">KQI42_12100</name>
</gene>
<evidence type="ECO:0000256" key="1">
    <source>
        <dbReference type="ARBA" id="ARBA00001966"/>
    </source>
</evidence>
<evidence type="ECO:0000256" key="3">
    <source>
        <dbReference type="ARBA" id="ARBA00022691"/>
    </source>
</evidence>
<dbReference type="InterPro" id="IPR006638">
    <property type="entry name" value="Elp3/MiaA/NifB-like_rSAM"/>
</dbReference>
<dbReference type="InterPro" id="IPR039661">
    <property type="entry name" value="ELP3"/>
</dbReference>
<dbReference type="SFLD" id="SFLDS00029">
    <property type="entry name" value="Radical_SAM"/>
    <property type="match status" value="1"/>
</dbReference>